<comment type="caution">
    <text evidence="3">The sequence shown here is derived from an EMBL/GenBank/DDBJ whole genome shotgun (WGS) entry which is preliminary data.</text>
</comment>
<dbReference type="RefSeq" id="WP_115868130.1">
    <property type="nucleotide sequence ID" value="NZ_QREG01000009.1"/>
</dbReference>
<gene>
    <name evidence="3" type="ORF">C7460_10916</name>
</gene>
<comment type="similarity">
    <text evidence="1">Belongs to the universal stress protein A family.</text>
</comment>
<dbReference type="Pfam" id="PF00582">
    <property type="entry name" value="Usp"/>
    <property type="match status" value="1"/>
</dbReference>
<dbReference type="Gene3D" id="3.40.50.12370">
    <property type="match status" value="1"/>
</dbReference>
<evidence type="ECO:0000259" key="2">
    <source>
        <dbReference type="Pfam" id="PF00582"/>
    </source>
</evidence>
<keyword evidence="4" id="KW-1185">Reference proteome</keyword>
<dbReference type="OrthoDB" id="9788959at2"/>
<dbReference type="EMBL" id="QREG01000009">
    <property type="protein sequence ID" value="RED98824.1"/>
    <property type="molecule type" value="Genomic_DNA"/>
</dbReference>
<dbReference type="InterPro" id="IPR006015">
    <property type="entry name" value="Universal_stress_UspA"/>
</dbReference>
<dbReference type="PANTHER" id="PTHR46268">
    <property type="entry name" value="STRESS RESPONSE PROTEIN NHAX"/>
    <property type="match status" value="1"/>
</dbReference>
<protein>
    <submittedName>
        <fullName evidence="3">Nucleotide-binding universal stress UspA family protein</fullName>
    </submittedName>
</protein>
<reference evidence="3 4" key="1">
    <citation type="submission" date="2018-07" db="EMBL/GenBank/DDBJ databases">
        <title>Genomic Encyclopedia of Type Strains, Phase IV (KMG-IV): sequencing the most valuable type-strain genomes for metagenomic binning, comparative biology and taxonomic classification.</title>
        <authorList>
            <person name="Goeker M."/>
        </authorList>
    </citation>
    <scope>NUCLEOTIDE SEQUENCE [LARGE SCALE GENOMIC DNA]</scope>
    <source>
        <strain evidence="3 4">DSM 4134</strain>
    </source>
</reference>
<dbReference type="Proteomes" id="UP000256779">
    <property type="component" value="Unassembled WGS sequence"/>
</dbReference>
<feature type="domain" description="UspA" evidence="2">
    <location>
        <begin position="4"/>
        <end position="144"/>
    </location>
</feature>
<name>A0A3D9L431_MARFU</name>
<dbReference type="PANTHER" id="PTHR46268:SF6">
    <property type="entry name" value="UNIVERSAL STRESS PROTEIN UP12"/>
    <property type="match status" value="1"/>
</dbReference>
<proteinExistence type="inferred from homology"/>
<dbReference type="AlphaFoldDB" id="A0A3D9L431"/>
<dbReference type="InterPro" id="IPR006016">
    <property type="entry name" value="UspA"/>
</dbReference>
<evidence type="ECO:0000313" key="3">
    <source>
        <dbReference type="EMBL" id="RED98824.1"/>
    </source>
</evidence>
<dbReference type="SUPFAM" id="SSF52402">
    <property type="entry name" value="Adenine nucleotide alpha hydrolases-like"/>
    <property type="match status" value="2"/>
</dbReference>
<sequence length="277" mass="31719">MQINNILVPVDFSECSKNALKIAIGFAKQFNAKIHMVNAVHVHHPHPDFVGGSLIDSIMLDYENQVKDSFEELESEIIELKDVPHEADRFISYLTDAIYTESQQKDIDLIVMGTRAEHDKIEHLIGTRSTDIVESSEVPVMVIPEEYREFAPKKIGFASDLSEIVNFQRLKLIDLFAKLYDAEVMVFSIVDDPEKLTASDQKHLKEIVKRFEGTNCSARTVQADSITEGIVQFSEKHQLDMLAMLPRQRNFFERLFKRSITKNIAIDIKIPLLSFHE</sequence>
<dbReference type="PRINTS" id="PR01438">
    <property type="entry name" value="UNVRSLSTRESS"/>
</dbReference>
<evidence type="ECO:0000256" key="1">
    <source>
        <dbReference type="ARBA" id="ARBA00008791"/>
    </source>
</evidence>
<accession>A0A3D9L431</accession>
<organism evidence="3 4">
    <name type="scientific">Marinoscillum furvescens DSM 4134</name>
    <dbReference type="NCBI Taxonomy" id="1122208"/>
    <lineage>
        <taxon>Bacteria</taxon>
        <taxon>Pseudomonadati</taxon>
        <taxon>Bacteroidota</taxon>
        <taxon>Cytophagia</taxon>
        <taxon>Cytophagales</taxon>
        <taxon>Reichenbachiellaceae</taxon>
        <taxon>Marinoscillum</taxon>
    </lineage>
</organism>
<evidence type="ECO:0000313" key="4">
    <source>
        <dbReference type="Proteomes" id="UP000256779"/>
    </source>
</evidence>
<dbReference type="CDD" id="cd00293">
    <property type="entry name" value="USP-like"/>
    <property type="match status" value="2"/>
</dbReference>